<sequence length="158" mass="18451">MKNSDISLSDLLIAIVLSAISLSLVIKFVGWNYEFLSKWGLVHQVLAISDNPWYIRSMLFDFLIDALSLLWLIYLTLLYSNRDVRFLRYAIYSFIALLLSDTLKIFISYQSLGQAKLQDALYFHDEIIYHLLMTLLLTPYLLFSKGLKRIFVAHTKIF</sequence>
<name>A0A1B2LX54_9GAMM</name>
<accession>A0A1B2LX54</accession>
<reference evidence="2 3" key="1">
    <citation type="submission" date="2016-08" db="EMBL/GenBank/DDBJ databases">
        <authorList>
            <person name="Seilhamer J.J."/>
        </authorList>
    </citation>
    <scope>NUCLEOTIDE SEQUENCE [LARGE SCALE GENOMIC DNA]</scope>
    <source>
        <strain evidence="2 3">BRTC-1</strain>
    </source>
</reference>
<protein>
    <submittedName>
        <fullName evidence="2">Uncharacterized protein</fullName>
    </submittedName>
</protein>
<dbReference type="EMBL" id="CP016895">
    <property type="protein sequence ID" value="AOA57517.1"/>
    <property type="molecule type" value="Genomic_DNA"/>
</dbReference>
<gene>
    <name evidence="2" type="ORF">BFG52_03550</name>
</gene>
<keyword evidence="1" id="KW-0472">Membrane</keyword>
<keyword evidence="1" id="KW-0812">Transmembrane</keyword>
<feature type="transmembrane region" description="Helical" evidence="1">
    <location>
        <begin position="127"/>
        <end position="143"/>
    </location>
</feature>
<dbReference type="RefSeq" id="WP_067552716.1">
    <property type="nucleotide sequence ID" value="NZ_CP016895.1"/>
</dbReference>
<keyword evidence="1" id="KW-1133">Transmembrane helix</keyword>
<proteinExistence type="predicted"/>
<feature type="transmembrane region" description="Helical" evidence="1">
    <location>
        <begin position="53"/>
        <end position="77"/>
    </location>
</feature>
<organism evidence="2 3">
    <name type="scientific">Acinetobacter larvae</name>
    <dbReference type="NCBI Taxonomy" id="1789224"/>
    <lineage>
        <taxon>Bacteria</taxon>
        <taxon>Pseudomonadati</taxon>
        <taxon>Pseudomonadota</taxon>
        <taxon>Gammaproteobacteria</taxon>
        <taxon>Moraxellales</taxon>
        <taxon>Moraxellaceae</taxon>
        <taxon>Acinetobacter</taxon>
    </lineage>
</organism>
<dbReference type="Proteomes" id="UP000093391">
    <property type="component" value="Chromosome"/>
</dbReference>
<dbReference type="KEGG" id="ala:BFG52_03550"/>
<evidence type="ECO:0000256" key="1">
    <source>
        <dbReference type="SAM" id="Phobius"/>
    </source>
</evidence>
<feature type="transmembrane region" description="Helical" evidence="1">
    <location>
        <begin position="89"/>
        <end position="107"/>
    </location>
</feature>
<feature type="transmembrane region" description="Helical" evidence="1">
    <location>
        <begin position="12"/>
        <end position="33"/>
    </location>
</feature>
<dbReference type="AlphaFoldDB" id="A0A1B2LX54"/>
<evidence type="ECO:0000313" key="2">
    <source>
        <dbReference type="EMBL" id="AOA57517.1"/>
    </source>
</evidence>
<keyword evidence="3" id="KW-1185">Reference proteome</keyword>
<evidence type="ECO:0000313" key="3">
    <source>
        <dbReference type="Proteomes" id="UP000093391"/>
    </source>
</evidence>